<dbReference type="GO" id="GO:0030973">
    <property type="term" value="F:molybdate ion binding"/>
    <property type="evidence" value="ECO:0007669"/>
    <property type="project" value="InterPro"/>
</dbReference>
<dbReference type="Gene3D" id="3.40.190.10">
    <property type="entry name" value="Periplasmic binding protein-like II"/>
    <property type="match status" value="2"/>
</dbReference>
<dbReference type="SUPFAM" id="SSF53850">
    <property type="entry name" value="Periplasmic binding protein-like II"/>
    <property type="match status" value="1"/>
</dbReference>
<evidence type="ECO:0000256" key="1">
    <source>
        <dbReference type="ARBA" id="ARBA00009175"/>
    </source>
</evidence>
<keyword evidence="2 4" id="KW-0479">Metal-binding</keyword>
<evidence type="ECO:0000256" key="4">
    <source>
        <dbReference type="PIRSR" id="PIRSR004846-1"/>
    </source>
</evidence>
<dbReference type="InterPro" id="IPR005950">
    <property type="entry name" value="ModA"/>
</dbReference>
<evidence type="ECO:0000313" key="6">
    <source>
        <dbReference type="Proteomes" id="UP000678679"/>
    </source>
</evidence>
<dbReference type="Proteomes" id="UP000678679">
    <property type="component" value="Chromosome 1"/>
</dbReference>
<dbReference type="PIRSF" id="PIRSF004846">
    <property type="entry name" value="ModA"/>
    <property type="match status" value="1"/>
</dbReference>
<keyword evidence="3" id="KW-0732">Signal</keyword>
<sequence>MNRLYNIFLIITLFLSSCQSKEQPLRVAVSANMAFVMKDLSAEFTKKYNIPCELIIGSSGKLSHQIENGAPYDVFISADMKYPNHIYEKNLTTSPPKIYAEGVLVLWSKKLKSFHSEDILNSDQVEKIAVANPKTAPYGIAATMACSEILSKRNYQKKLVYGESISQVNQYVINQATDIGFTSLFVVQSPEMKDIGFWIKVNPSLYRPIYQGAVVIKDNNEELGERFLNWLLHEEGKDIINTYNQRD</sequence>
<reference evidence="5 6" key="1">
    <citation type="submission" date="2021-05" db="EMBL/GenBank/DDBJ databases">
        <title>Comparative genomic studies on the polysaccharide-degrading batcterial strains of the Flammeovirga genus.</title>
        <authorList>
            <person name="Zewei F."/>
            <person name="Zheng Z."/>
            <person name="Yu L."/>
            <person name="Ruyue G."/>
            <person name="Yanhong M."/>
            <person name="Yuanyuan C."/>
            <person name="Jingyan G."/>
            <person name="Wenjun H."/>
        </authorList>
    </citation>
    <scope>NUCLEOTIDE SEQUENCE [LARGE SCALE GENOMIC DNA]</scope>
    <source>
        <strain evidence="5 6">NBRC:100898</strain>
    </source>
</reference>
<dbReference type="PANTHER" id="PTHR30632:SF14">
    <property type="entry name" value="TUNGSTATE_MOLYBDATE_CHROMATE-BINDING PROTEIN MODA"/>
    <property type="match status" value="1"/>
</dbReference>
<protein>
    <submittedName>
        <fullName evidence="5">Molybdate ABC transporter substrate-binding protein</fullName>
    </submittedName>
</protein>
<dbReference type="GO" id="GO:0046872">
    <property type="term" value="F:metal ion binding"/>
    <property type="evidence" value="ECO:0007669"/>
    <property type="project" value="UniProtKB-KW"/>
</dbReference>
<name>A0AAX1MZH1_9BACT</name>
<dbReference type="PANTHER" id="PTHR30632">
    <property type="entry name" value="MOLYBDATE-BINDING PERIPLASMIC PROTEIN"/>
    <property type="match status" value="1"/>
</dbReference>
<evidence type="ECO:0000256" key="2">
    <source>
        <dbReference type="ARBA" id="ARBA00022723"/>
    </source>
</evidence>
<dbReference type="KEGG" id="fya:KMW28_12540"/>
<proteinExistence type="inferred from homology"/>
<dbReference type="AlphaFoldDB" id="A0AAX1MZH1"/>
<dbReference type="NCBIfam" id="TIGR01256">
    <property type="entry name" value="modA"/>
    <property type="match status" value="1"/>
</dbReference>
<organism evidence="5 6">
    <name type="scientific">Flammeovirga yaeyamensis</name>
    <dbReference type="NCBI Taxonomy" id="367791"/>
    <lineage>
        <taxon>Bacteria</taxon>
        <taxon>Pseudomonadati</taxon>
        <taxon>Bacteroidota</taxon>
        <taxon>Cytophagia</taxon>
        <taxon>Cytophagales</taxon>
        <taxon>Flammeovirgaceae</taxon>
        <taxon>Flammeovirga</taxon>
    </lineage>
</organism>
<gene>
    <name evidence="5" type="primary">modA</name>
    <name evidence="5" type="ORF">KMW28_12540</name>
</gene>
<dbReference type="InterPro" id="IPR044084">
    <property type="entry name" value="AvModA-like_subst-bd"/>
</dbReference>
<dbReference type="Pfam" id="PF13531">
    <property type="entry name" value="SBP_bac_11"/>
    <property type="match status" value="1"/>
</dbReference>
<dbReference type="CDD" id="cd13539">
    <property type="entry name" value="PBP2_AvModA"/>
    <property type="match status" value="1"/>
</dbReference>
<dbReference type="EMBL" id="CP076132">
    <property type="protein sequence ID" value="QWG00482.1"/>
    <property type="molecule type" value="Genomic_DNA"/>
</dbReference>
<feature type="binding site" evidence="4">
    <location>
        <position position="165"/>
    </location>
    <ligand>
        <name>molybdate</name>
        <dbReference type="ChEBI" id="CHEBI:36264"/>
    </ligand>
</feature>
<evidence type="ECO:0000256" key="3">
    <source>
        <dbReference type="ARBA" id="ARBA00022729"/>
    </source>
</evidence>
<keyword evidence="4" id="KW-0500">Molybdenum</keyword>
<feature type="binding site" evidence="4">
    <location>
        <position position="59"/>
    </location>
    <ligand>
        <name>molybdate</name>
        <dbReference type="ChEBI" id="CHEBI:36264"/>
    </ligand>
</feature>
<dbReference type="InterPro" id="IPR050682">
    <property type="entry name" value="ModA/WtpA"/>
</dbReference>
<evidence type="ECO:0000313" key="5">
    <source>
        <dbReference type="EMBL" id="QWG00482.1"/>
    </source>
</evidence>
<keyword evidence="6" id="KW-1185">Reference proteome</keyword>
<dbReference type="GO" id="GO:0015689">
    <property type="term" value="P:molybdate ion transport"/>
    <property type="evidence" value="ECO:0007669"/>
    <property type="project" value="InterPro"/>
</dbReference>
<dbReference type="RefSeq" id="WP_169663118.1">
    <property type="nucleotide sequence ID" value="NZ_CP076132.1"/>
</dbReference>
<accession>A0AAX1MZH1</accession>
<comment type="similarity">
    <text evidence="1">Belongs to the bacterial solute-binding protein ModA family.</text>
</comment>
<dbReference type="PROSITE" id="PS51257">
    <property type="entry name" value="PROKAR_LIPOPROTEIN"/>
    <property type="match status" value="1"/>
</dbReference>